<feature type="region of interest" description="Disordered" evidence="1">
    <location>
        <begin position="1"/>
        <end position="56"/>
    </location>
</feature>
<name>U4LJC2_PYROM</name>
<reference evidence="2 3" key="1">
    <citation type="journal article" date="2013" name="PLoS Genet.">
        <title>The genome and development-dependent transcriptomes of Pyronema confluens: a window into fungal evolution.</title>
        <authorList>
            <person name="Traeger S."/>
            <person name="Altegoer F."/>
            <person name="Freitag M."/>
            <person name="Gabaldon T."/>
            <person name="Kempken F."/>
            <person name="Kumar A."/>
            <person name="Marcet-Houben M."/>
            <person name="Poggeler S."/>
            <person name="Stajich J.E."/>
            <person name="Nowrousian M."/>
        </authorList>
    </citation>
    <scope>NUCLEOTIDE SEQUENCE [LARGE SCALE GENOMIC DNA]</scope>
    <source>
        <strain evidence="3">CBS 100304</strain>
        <tissue evidence="2">Vegetative mycelium</tissue>
    </source>
</reference>
<evidence type="ECO:0000256" key="1">
    <source>
        <dbReference type="SAM" id="MobiDB-lite"/>
    </source>
</evidence>
<keyword evidence="3" id="KW-1185">Reference proteome</keyword>
<accession>U4LJC2</accession>
<organism evidence="2 3">
    <name type="scientific">Pyronema omphalodes (strain CBS 100304)</name>
    <name type="common">Pyronema confluens</name>
    <dbReference type="NCBI Taxonomy" id="1076935"/>
    <lineage>
        <taxon>Eukaryota</taxon>
        <taxon>Fungi</taxon>
        <taxon>Dikarya</taxon>
        <taxon>Ascomycota</taxon>
        <taxon>Pezizomycotina</taxon>
        <taxon>Pezizomycetes</taxon>
        <taxon>Pezizales</taxon>
        <taxon>Pyronemataceae</taxon>
        <taxon>Pyronema</taxon>
    </lineage>
</organism>
<evidence type="ECO:0000313" key="3">
    <source>
        <dbReference type="Proteomes" id="UP000018144"/>
    </source>
</evidence>
<dbReference type="EMBL" id="HF935724">
    <property type="protein sequence ID" value="CCX32048.1"/>
    <property type="molecule type" value="Genomic_DNA"/>
</dbReference>
<protein>
    <submittedName>
        <fullName evidence="2">Uncharacterized protein</fullName>
    </submittedName>
</protein>
<sequence length="325" mass="35092">MSDLAPPSYPHETVPTYASTGGSDAFLESGGPALGDKKISPAESDANDPSSTTGPKFYFQRETIRPFRSSLILPFSPNPQDCRPIYLQKHHPQHISFLPGTNHPDITLYRGGDDEGQVVATAAVKSSLLGKTVGEVKMFNTGVELLQLRKEGSKAVFEFGGRKLCWSIVVTQKPPMNAAEHRGSVGGEEETGEVKGFKGKMKEVMDKKPETLFLCYSAKLEEVVSGEARASQGSQGTAEAKPLAEYEDIMPNNRPMTRDLIYKNGHVGVLEFKQGATAEFVDAATAMLVLVIERAKRGISTRKSGPGYAFSPFTGMALSGGMWGV</sequence>
<evidence type="ECO:0000313" key="2">
    <source>
        <dbReference type="EMBL" id="CCX32048.1"/>
    </source>
</evidence>
<gene>
    <name evidence="2" type="ORF">PCON_12318</name>
</gene>
<dbReference type="AlphaFoldDB" id="U4LJC2"/>
<proteinExistence type="predicted"/>
<dbReference type="Proteomes" id="UP000018144">
    <property type="component" value="Unassembled WGS sequence"/>
</dbReference>
<dbReference type="OrthoDB" id="5363097at2759"/>